<feature type="chain" id="PRO_5035434260" evidence="1">
    <location>
        <begin position="26"/>
        <end position="75"/>
    </location>
</feature>
<reference evidence="3" key="1">
    <citation type="submission" date="2020-12" db="UniProtKB">
        <authorList>
            <consortium name="WormBaseParasite"/>
        </authorList>
    </citation>
    <scope>IDENTIFICATION</scope>
    <source>
        <strain evidence="3">MHco3</strain>
    </source>
</reference>
<sequence length="75" mass="8675">GGMWSRTLGNLLLLVSCILFTSTLAMERRLFRFASNKGMPINDREFLRSYNMHNLNLAALSRYGTVFVKRYSLKL</sequence>
<organism evidence="2 3">
    <name type="scientific">Haemonchus contortus</name>
    <name type="common">Barber pole worm</name>
    <dbReference type="NCBI Taxonomy" id="6289"/>
    <lineage>
        <taxon>Eukaryota</taxon>
        <taxon>Metazoa</taxon>
        <taxon>Ecdysozoa</taxon>
        <taxon>Nematoda</taxon>
        <taxon>Chromadorea</taxon>
        <taxon>Rhabditida</taxon>
        <taxon>Rhabditina</taxon>
        <taxon>Rhabditomorpha</taxon>
        <taxon>Strongyloidea</taxon>
        <taxon>Trichostrongylidae</taxon>
        <taxon>Haemonchus</taxon>
    </lineage>
</organism>
<accession>A0A7I5EB37</accession>
<dbReference type="WBParaSite" id="HCON_00118090-00001">
    <property type="protein sequence ID" value="HCON_00118090-00001"/>
    <property type="gene ID" value="HCON_00118090"/>
</dbReference>
<dbReference type="AlphaFoldDB" id="A0A7I5EB37"/>
<proteinExistence type="predicted"/>
<evidence type="ECO:0000256" key="1">
    <source>
        <dbReference type="SAM" id="SignalP"/>
    </source>
</evidence>
<protein>
    <submittedName>
        <fullName evidence="3">Inhibitor_I29 domain-containing protein</fullName>
    </submittedName>
</protein>
<keyword evidence="1" id="KW-0732">Signal</keyword>
<name>A0A7I5EB37_HAECO</name>
<dbReference type="Proteomes" id="UP000025227">
    <property type="component" value="Unplaced"/>
</dbReference>
<evidence type="ECO:0000313" key="3">
    <source>
        <dbReference type="WBParaSite" id="HCON_00118090-00001"/>
    </source>
</evidence>
<evidence type="ECO:0000313" key="2">
    <source>
        <dbReference type="Proteomes" id="UP000025227"/>
    </source>
</evidence>
<keyword evidence="2" id="KW-1185">Reference proteome</keyword>
<dbReference type="OrthoDB" id="5825432at2759"/>
<feature type="signal peptide" evidence="1">
    <location>
        <begin position="1"/>
        <end position="25"/>
    </location>
</feature>